<accession>A0ACB8RWI9</accession>
<organism evidence="1 2">
    <name type="scientific">Auriscalpium vulgare</name>
    <dbReference type="NCBI Taxonomy" id="40419"/>
    <lineage>
        <taxon>Eukaryota</taxon>
        <taxon>Fungi</taxon>
        <taxon>Dikarya</taxon>
        <taxon>Basidiomycota</taxon>
        <taxon>Agaricomycotina</taxon>
        <taxon>Agaricomycetes</taxon>
        <taxon>Russulales</taxon>
        <taxon>Auriscalpiaceae</taxon>
        <taxon>Auriscalpium</taxon>
    </lineage>
</organism>
<reference evidence="1" key="1">
    <citation type="submission" date="2021-02" db="EMBL/GenBank/DDBJ databases">
        <authorList>
            <consortium name="DOE Joint Genome Institute"/>
            <person name="Ahrendt S."/>
            <person name="Looney B.P."/>
            <person name="Miyauchi S."/>
            <person name="Morin E."/>
            <person name="Drula E."/>
            <person name="Courty P.E."/>
            <person name="Chicoki N."/>
            <person name="Fauchery L."/>
            <person name="Kohler A."/>
            <person name="Kuo A."/>
            <person name="Labutti K."/>
            <person name="Pangilinan J."/>
            <person name="Lipzen A."/>
            <person name="Riley R."/>
            <person name="Andreopoulos W."/>
            <person name="He G."/>
            <person name="Johnson J."/>
            <person name="Barry K.W."/>
            <person name="Grigoriev I.V."/>
            <person name="Nagy L."/>
            <person name="Hibbett D."/>
            <person name="Henrissat B."/>
            <person name="Matheny P.B."/>
            <person name="Labbe J."/>
            <person name="Martin F."/>
        </authorList>
    </citation>
    <scope>NUCLEOTIDE SEQUENCE</scope>
    <source>
        <strain evidence="1">FP105234-sp</strain>
    </source>
</reference>
<evidence type="ECO:0000313" key="2">
    <source>
        <dbReference type="Proteomes" id="UP000814033"/>
    </source>
</evidence>
<dbReference type="EMBL" id="MU275894">
    <property type="protein sequence ID" value="KAI0047971.1"/>
    <property type="molecule type" value="Genomic_DNA"/>
</dbReference>
<gene>
    <name evidence="1" type="ORF">FA95DRAFT_1605626</name>
</gene>
<proteinExistence type="predicted"/>
<dbReference type="Proteomes" id="UP000814033">
    <property type="component" value="Unassembled WGS sequence"/>
</dbReference>
<keyword evidence="2" id="KW-1185">Reference proteome</keyword>
<reference evidence="1" key="2">
    <citation type="journal article" date="2022" name="New Phytol.">
        <title>Evolutionary transition to the ectomycorrhizal habit in the genomes of a hyperdiverse lineage of mushroom-forming fungi.</title>
        <authorList>
            <person name="Looney B."/>
            <person name="Miyauchi S."/>
            <person name="Morin E."/>
            <person name="Drula E."/>
            <person name="Courty P.E."/>
            <person name="Kohler A."/>
            <person name="Kuo A."/>
            <person name="LaButti K."/>
            <person name="Pangilinan J."/>
            <person name="Lipzen A."/>
            <person name="Riley R."/>
            <person name="Andreopoulos W."/>
            <person name="He G."/>
            <person name="Johnson J."/>
            <person name="Nolan M."/>
            <person name="Tritt A."/>
            <person name="Barry K.W."/>
            <person name="Grigoriev I.V."/>
            <person name="Nagy L.G."/>
            <person name="Hibbett D."/>
            <person name="Henrissat B."/>
            <person name="Matheny P.B."/>
            <person name="Labbe J."/>
            <person name="Martin F.M."/>
        </authorList>
    </citation>
    <scope>NUCLEOTIDE SEQUENCE</scope>
    <source>
        <strain evidence="1">FP105234-sp</strain>
    </source>
</reference>
<comment type="caution">
    <text evidence="1">The sequence shown here is derived from an EMBL/GenBank/DDBJ whole genome shotgun (WGS) entry which is preliminary data.</text>
</comment>
<protein>
    <submittedName>
        <fullName evidence="1">Uncharacterized protein</fullName>
    </submittedName>
</protein>
<sequence length="123" mass="13857">MSSGAMQSKAGNPQVYNDGDQRNPPKTHDEIRDSRESAFHEGKPNAHNNLDSKDARSLGNRLAAVEHDERFGFGEELNKNNNYTVEDPLKPARDQGHEPSRGAKIDKQLQEEEDEYLQRKGKA</sequence>
<name>A0ACB8RWI9_9AGAM</name>
<evidence type="ECO:0000313" key="1">
    <source>
        <dbReference type="EMBL" id="KAI0047971.1"/>
    </source>
</evidence>